<dbReference type="EMBL" id="MU853344">
    <property type="protein sequence ID" value="KAK4111897.1"/>
    <property type="molecule type" value="Genomic_DNA"/>
</dbReference>
<dbReference type="RefSeq" id="XP_064669467.1">
    <property type="nucleotide sequence ID" value="XM_064808573.1"/>
</dbReference>
<name>A0AAN6TCK3_9PEZI</name>
<keyword evidence="3" id="KW-1185">Reference proteome</keyword>
<feature type="compositionally biased region" description="Polar residues" evidence="1">
    <location>
        <begin position="18"/>
        <end position="34"/>
    </location>
</feature>
<protein>
    <submittedName>
        <fullName evidence="2">Uncharacterized protein</fullName>
    </submittedName>
</protein>
<dbReference type="GeneID" id="89932696"/>
<organism evidence="2 3">
    <name type="scientific">Canariomyces notabilis</name>
    <dbReference type="NCBI Taxonomy" id="2074819"/>
    <lineage>
        <taxon>Eukaryota</taxon>
        <taxon>Fungi</taxon>
        <taxon>Dikarya</taxon>
        <taxon>Ascomycota</taxon>
        <taxon>Pezizomycotina</taxon>
        <taxon>Sordariomycetes</taxon>
        <taxon>Sordariomycetidae</taxon>
        <taxon>Sordariales</taxon>
        <taxon>Chaetomiaceae</taxon>
        <taxon>Canariomyces</taxon>
    </lineage>
</organism>
<accession>A0AAN6TCK3</accession>
<dbReference type="Proteomes" id="UP001302812">
    <property type="component" value="Unassembled WGS sequence"/>
</dbReference>
<evidence type="ECO:0000256" key="1">
    <source>
        <dbReference type="SAM" id="MobiDB-lite"/>
    </source>
</evidence>
<comment type="caution">
    <text evidence="2">The sequence shown here is derived from an EMBL/GenBank/DDBJ whole genome shotgun (WGS) entry which is preliminary data.</text>
</comment>
<feature type="region of interest" description="Disordered" evidence="1">
    <location>
        <begin position="1"/>
        <end position="65"/>
    </location>
</feature>
<evidence type="ECO:0000313" key="2">
    <source>
        <dbReference type="EMBL" id="KAK4111897.1"/>
    </source>
</evidence>
<evidence type="ECO:0000313" key="3">
    <source>
        <dbReference type="Proteomes" id="UP001302812"/>
    </source>
</evidence>
<proteinExistence type="predicted"/>
<feature type="compositionally biased region" description="Basic and acidic residues" evidence="1">
    <location>
        <begin position="39"/>
        <end position="52"/>
    </location>
</feature>
<reference evidence="2" key="2">
    <citation type="submission" date="2023-05" db="EMBL/GenBank/DDBJ databases">
        <authorList>
            <consortium name="Lawrence Berkeley National Laboratory"/>
            <person name="Steindorff A."/>
            <person name="Hensen N."/>
            <person name="Bonometti L."/>
            <person name="Westerberg I."/>
            <person name="Brannstrom I.O."/>
            <person name="Guillou S."/>
            <person name="Cros-Aarteil S."/>
            <person name="Calhoun S."/>
            <person name="Haridas S."/>
            <person name="Kuo A."/>
            <person name="Mondo S."/>
            <person name="Pangilinan J."/>
            <person name="Riley R."/>
            <person name="Labutti K."/>
            <person name="Andreopoulos B."/>
            <person name="Lipzen A."/>
            <person name="Chen C."/>
            <person name="Yanf M."/>
            <person name="Daum C."/>
            <person name="Ng V."/>
            <person name="Clum A."/>
            <person name="Ohm R."/>
            <person name="Martin F."/>
            <person name="Silar P."/>
            <person name="Natvig D."/>
            <person name="Lalanne C."/>
            <person name="Gautier V."/>
            <person name="Ament-Velasquez S.L."/>
            <person name="Kruys A."/>
            <person name="Hutchinson M.I."/>
            <person name="Powell A.J."/>
            <person name="Barry K."/>
            <person name="Miller A.N."/>
            <person name="Grigoriev I.V."/>
            <person name="Debuchy R."/>
            <person name="Gladieux P."/>
            <person name="Thoren M.H."/>
            <person name="Johannesson H."/>
        </authorList>
    </citation>
    <scope>NUCLEOTIDE SEQUENCE</scope>
    <source>
        <strain evidence="2">CBS 508.74</strain>
    </source>
</reference>
<reference evidence="2" key="1">
    <citation type="journal article" date="2023" name="Mol. Phylogenet. Evol.">
        <title>Genome-scale phylogeny and comparative genomics of the fungal order Sordariales.</title>
        <authorList>
            <person name="Hensen N."/>
            <person name="Bonometti L."/>
            <person name="Westerberg I."/>
            <person name="Brannstrom I.O."/>
            <person name="Guillou S."/>
            <person name="Cros-Aarteil S."/>
            <person name="Calhoun S."/>
            <person name="Haridas S."/>
            <person name="Kuo A."/>
            <person name="Mondo S."/>
            <person name="Pangilinan J."/>
            <person name="Riley R."/>
            <person name="LaButti K."/>
            <person name="Andreopoulos B."/>
            <person name="Lipzen A."/>
            <person name="Chen C."/>
            <person name="Yan M."/>
            <person name="Daum C."/>
            <person name="Ng V."/>
            <person name="Clum A."/>
            <person name="Steindorff A."/>
            <person name="Ohm R.A."/>
            <person name="Martin F."/>
            <person name="Silar P."/>
            <person name="Natvig D.O."/>
            <person name="Lalanne C."/>
            <person name="Gautier V."/>
            <person name="Ament-Velasquez S.L."/>
            <person name="Kruys A."/>
            <person name="Hutchinson M.I."/>
            <person name="Powell A.J."/>
            <person name="Barry K."/>
            <person name="Miller A.N."/>
            <person name="Grigoriev I.V."/>
            <person name="Debuchy R."/>
            <person name="Gladieux P."/>
            <person name="Hiltunen Thoren M."/>
            <person name="Johannesson H."/>
        </authorList>
    </citation>
    <scope>NUCLEOTIDE SEQUENCE</scope>
    <source>
        <strain evidence="2">CBS 508.74</strain>
    </source>
</reference>
<dbReference type="AlphaFoldDB" id="A0AAN6TCK3"/>
<sequence>MLPNLTLGRGTRGRNGNESSQPVSASSAPDSQLGSLLEARNRPSDTRAERGQTRSILGPDGPTPRLVNHIQVAGRADLIESYVASARLHHRLGPDIFRVLGSQIPERQCWGALRFAGVLLCSVMQEVKGCSLQKRKHTDLPLQLDRIWVRLAQTKAGDRYRRECRYPQPQI</sequence>
<feature type="compositionally biased region" description="Low complexity" evidence="1">
    <location>
        <begin position="1"/>
        <end position="17"/>
    </location>
</feature>
<gene>
    <name evidence="2" type="ORF">N656DRAFT_127821</name>
</gene>